<evidence type="ECO:0008006" key="3">
    <source>
        <dbReference type="Google" id="ProtNLM"/>
    </source>
</evidence>
<dbReference type="InterPro" id="IPR005500">
    <property type="entry name" value="DUF309"/>
</dbReference>
<keyword evidence="2" id="KW-1185">Reference proteome</keyword>
<organism evidence="1 2">
    <name type="scientific">Nitrosotalea devaniterrae</name>
    <dbReference type="NCBI Taxonomy" id="1078905"/>
    <lineage>
        <taxon>Archaea</taxon>
        <taxon>Nitrososphaerota</taxon>
        <taxon>Nitrososphaeria</taxon>
        <taxon>Nitrosotaleales</taxon>
        <taxon>Nitrosotaleaceae</taxon>
        <taxon>Nitrosotalea</taxon>
    </lineage>
</organism>
<dbReference type="AlphaFoldDB" id="A0A128A1T3"/>
<gene>
    <name evidence="1" type="ORF">NDEV_0527</name>
</gene>
<name>A0A128A1T3_9ARCH</name>
<accession>A0A128A1T3</accession>
<dbReference type="Proteomes" id="UP000196239">
    <property type="component" value="Chromosome 1"/>
</dbReference>
<dbReference type="InterPro" id="IPR023203">
    <property type="entry name" value="TTHA0068_sf"/>
</dbReference>
<evidence type="ECO:0000313" key="2">
    <source>
        <dbReference type="Proteomes" id="UP000196239"/>
    </source>
</evidence>
<dbReference type="SUPFAM" id="SSF140663">
    <property type="entry name" value="TTHA0068-like"/>
    <property type="match status" value="1"/>
</dbReference>
<reference evidence="2" key="1">
    <citation type="submission" date="2015-10" db="EMBL/GenBank/DDBJ databases">
        <authorList>
            <person name="Lehtovirta-Morley L.E."/>
            <person name="Vieille C."/>
        </authorList>
    </citation>
    <scope>NUCLEOTIDE SEQUENCE [LARGE SCALE GENOMIC DNA]</scope>
</reference>
<evidence type="ECO:0000313" key="1">
    <source>
        <dbReference type="EMBL" id="CUR51292.1"/>
    </source>
</evidence>
<protein>
    <recommendedName>
        <fullName evidence="3">DUF309 domain-containing protein</fullName>
    </recommendedName>
</protein>
<dbReference type="PANTHER" id="PTHR34796:SF1">
    <property type="entry name" value="EXPRESSED PROTEIN"/>
    <property type="match status" value="1"/>
</dbReference>
<sequence length="182" mass="21029">MVHLKNSGYVPIDAKALLAKADQLTSDMDVIVRDMRVSTQYLEFDVSVKKEELDIVVKKFESIGFLYDAKHVVEEKIEKEDALKRAKQYFNDERYWECHEVLEGVWKKTHEGEKDLVQGIILVAAALVHYQKYENDICLSIMNRAMEKFSNASGMYYGIDVDKFQKTVGMMISAKSIRAFMI</sequence>
<dbReference type="PANTHER" id="PTHR34796">
    <property type="entry name" value="EXPRESSED PROTEIN"/>
    <property type="match status" value="1"/>
</dbReference>
<proteinExistence type="predicted"/>
<dbReference type="Gene3D" id="1.10.3450.10">
    <property type="entry name" value="TTHA0068-like"/>
    <property type="match status" value="1"/>
</dbReference>
<dbReference type="Pfam" id="PF03745">
    <property type="entry name" value="DUF309"/>
    <property type="match status" value="1"/>
</dbReference>
<dbReference type="KEGG" id="ndv:NDEV_0527"/>
<dbReference type="EMBL" id="LN890280">
    <property type="protein sequence ID" value="CUR51292.1"/>
    <property type="molecule type" value="Genomic_DNA"/>
</dbReference>